<name>A0ABS5QL01_9PROT</name>
<evidence type="ECO:0000313" key="2">
    <source>
        <dbReference type="Proteomes" id="UP000766336"/>
    </source>
</evidence>
<dbReference type="Proteomes" id="UP000766336">
    <property type="component" value="Unassembled WGS sequence"/>
</dbReference>
<gene>
    <name evidence="1" type="ORF">KHU32_20645</name>
</gene>
<dbReference type="EMBL" id="JAHCDA010000004">
    <property type="protein sequence ID" value="MBS7813363.1"/>
    <property type="molecule type" value="Genomic_DNA"/>
</dbReference>
<dbReference type="PANTHER" id="PTHR48229">
    <property type="entry name" value="CAIB/BAIF FAMILY ENZYME (AFU_ORTHOLOGUE AFUA_1G05360)-RELATED"/>
    <property type="match status" value="1"/>
</dbReference>
<dbReference type="PANTHER" id="PTHR48229:SF1">
    <property type="entry name" value="ALPHA METHYLACYL-COA RACEMASE-RELATED"/>
    <property type="match status" value="1"/>
</dbReference>
<keyword evidence="1" id="KW-0808">Transferase</keyword>
<dbReference type="Gene3D" id="3.40.50.10540">
    <property type="entry name" value="Crotonobetainyl-coa:carnitine coa-transferase, domain 1"/>
    <property type="match status" value="1"/>
</dbReference>
<proteinExistence type="predicted"/>
<reference evidence="1 2" key="1">
    <citation type="submission" date="2021-05" db="EMBL/GenBank/DDBJ databases">
        <title>Roseococcus sp. XZZS9, whole genome shotgun sequencing project.</title>
        <authorList>
            <person name="Zhao G."/>
            <person name="Shen L."/>
        </authorList>
    </citation>
    <scope>NUCLEOTIDE SEQUENCE [LARGE SCALE GENOMIC DNA]</scope>
    <source>
        <strain evidence="1 2">XZZS9</strain>
    </source>
</reference>
<protein>
    <submittedName>
        <fullName evidence="1">CoA transferase</fullName>
    </submittedName>
</protein>
<comment type="caution">
    <text evidence="1">The sequence shown here is derived from an EMBL/GenBank/DDBJ whole genome shotgun (WGS) entry which is preliminary data.</text>
</comment>
<dbReference type="InterPro" id="IPR003673">
    <property type="entry name" value="CoA-Trfase_fam_III"/>
</dbReference>
<dbReference type="InterPro" id="IPR052985">
    <property type="entry name" value="CoA-trans_III_biosynth/detox"/>
</dbReference>
<sequence length="466" mass="49477">MDQITPHAADTDAAFLRDIWEGLGGDAALAEKVRFIGEGGLPSFFATTSLAAASVAAAGLAAAELVAARGGRLPEVVVDRRLASFWFGWSIQPQGWKMPATWDAVAGDYATRDGWIKLHTNAPHHRAAALAVLQAPAEREAVARAVATWSADELEAAIVAAGGCAATMRPMADWAAHPQGQAVAQEPLLWRKDTGAARQRDWTFDPPRPLAGLRVLDMTRVLAGPVATRFLAMLGAEVLRLDPPEWEEPGIAPEVTYGKRCARLDLRQAEGRERLGELLQGADLFLNGYRPDALERLGFGTEARHALRPGLVDVRLDAYGWTGPWKGRRGFDSLVQMSCGIAGEGMRRSGAGKPHPLPVQALDHATGYLLAAAALRGLTRRVTEGVGSASRTSLARTAALLMSRPAAKEAPLAPVGEADLSATTEETSWGPARRLRPPVTIAGVQVGSGIPAGNLGSSPPRWAEAR</sequence>
<dbReference type="GO" id="GO:0016740">
    <property type="term" value="F:transferase activity"/>
    <property type="evidence" value="ECO:0007669"/>
    <property type="project" value="UniProtKB-KW"/>
</dbReference>
<keyword evidence="2" id="KW-1185">Reference proteome</keyword>
<evidence type="ECO:0000313" key="1">
    <source>
        <dbReference type="EMBL" id="MBS7813363.1"/>
    </source>
</evidence>
<organism evidence="1 2">
    <name type="scientific">Roseococcus pinisoli</name>
    <dbReference type="NCBI Taxonomy" id="2835040"/>
    <lineage>
        <taxon>Bacteria</taxon>
        <taxon>Pseudomonadati</taxon>
        <taxon>Pseudomonadota</taxon>
        <taxon>Alphaproteobacteria</taxon>
        <taxon>Acetobacterales</taxon>
        <taxon>Roseomonadaceae</taxon>
        <taxon>Roseococcus</taxon>
    </lineage>
</organism>
<dbReference type="Pfam" id="PF02515">
    <property type="entry name" value="CoA_transf_3"/>
    <property type="match status" value="1"/>
</dbReference>
<dbReference type="InterPro" id="IPR023606">
    <property type="entry name" value="CoA-Trfase_III_dom_1_sf"/>
</dbReference>
<dbReference type="SUPFAM" id="SSF89796">
    <property type="entry name" value="CoA-transferase family III (CaiB/BaiF)"/>
    <property type="match status" value="2"/>
</dbReference>
<accession>A0ABS5QL01</accession>
<dbReference type="RefSeq" id="WP_213672049.1">
    <property type="nucleotide sequence ID" value="NZ_JAHCDA010000004.1"/>
</dbReference>